<accession>A0A6C0B4X6</accession>
<dbReference type="EMBL" id="MN739058">
    <property type="protein sequence ID" value="QHS86589.1"/>
    <property type="molecule type" value="Genomic_DNA"/>
</dbReference>
<organism evidence="1">
    <name type="scientific">viral metagenome</name>
    <dbReference type="NCBI Taxonomy" id="1070528"/>
    <lineage>
        <taxon>unclassified sequences</taxon>
        <taxon>metagenomes</taxon>
        <taxon>organismal metagenomes</taxon>
    </lineage>
</organism>
<reference evidence="1" key="1">
    <citation type="journal article" date="2020" name="Nature">
        <title>Giant virus diversity and host interactions through global metagenomics.</title>
        <authorList>
            <person name="Schulz F."/>
            <person name="Roux S."/>
            <person name="Paez-Espino D."/>
            <person name="Jungbluth S."/>
            <person name="Walsh D.A."/>
            <person name="Denef V.J."/>
            <person name="McMahon K.D."/>
            <person name="Konstantinidis K.T."/>
            <person name="Eloe-Fadrosh E.A."/>
            <person name="Kyrpides N.C."/>
            <person name="Woyke T."/>
        </authorList>
    </citation>
    <scope>NUCLEOTIDE SEQUENCE</scope>
    <source>
        <strain evidence="1">GVMAG-M-3300009422-16</strain>
    </source>
</reference>
<name>A0A6C0B4X6_9ZZZZ</name>
<dbReference type="AlphaFoldDB" id="A0A6C0B4X6"/>
<protein>
    <submittedName>
        <fullName evidence="1">Uncharacterized protein</fullName>
    </submittedName>
</protein>
<evidence type="ECO:0000313" key="1">
    <source>
        <dbReference type="EMBL" id="QHS86589.1"/>
    </source>
</evidence>
<sequence length="78" mass="9402">MKCVKCGVGQNKINIERASCRIHNISTDGECDKCNGMGNCYHDWTYFYNFWYLVRLFKLFFYRHSTQINRQSEEYVNL</sequence>
<proteinExistence type="predicted"/>